<accession>A0A384JMR4</accession>
<keyword evidence="3" id="KW-1185">Reference proteome</keyword>
<organism evidence="2 3">
    <name type="scientific">Botryotinia fuckeliana (strain B05.10)</name>
    <name type="common">Noble rot fungus</name>
    <name type="synonym">Botrytis cinerea</name>
    <dbReference type="NCBI Taxonomy" id="332648"/>
    <lineage>
        <taxon>Eukaryota</taxon>
        <taxon>Fungi</taxon>
        <taxon>Dikarya</taxon>
        <taxon>Ascomycota</taxon>
        <taxon>Pezizomycotina</taxon>
        <taxon>Leotiomycetes</taxon>
        <taxon>Helotiales</taxon>
        <taxon>Sclerotiniaceae</taxon>
        <taxon>Botrytis</taxon>
    </lineage>
</organism>
<evidence type="ECO:0000313" key="2">
    <source>
        <dbReference type="EMBL" id="ATZ51667.1"/>
    </source>
</evidence>
<dbReference type="OrthoDB" id="4777753at2759"/>
<dbReference type="Proteomes" id="UP000001798">
    <property type="component" value="Chromosome 7"/>
</dbReference>
<gene>
    <name evidence="2" type="ORF">BCIN_07g02660</name>
</gene>
<reference evidence="2 3" key="1">
    <citation type="journal article" date="2011" name="PLoS Genet.">
        <title>Genomic analysis of the necrotrophic fungal pathogens Sclerotinia sclerotiorum and Botrytis cinerea.</title>
        <authorList>
            <person name="Amselem J."/>
            <person name="Cuomo C.A."/>
            <person name="van Kan J.A."/>
            <person name="Viaud M."/>
            <person name="Benito E.P."/>
            <person name="Couloux A."/>
            <person name="Coutinho P.M."/>
            <person name="de Vries R.P."/>
            <person name="Dyer P.S."/>
            <person name="Fillinger S."/>
            <person name="Fournier E."/>
            <person name="Gout L."/>
            <person name="Hahn M."/>
            <person name="Kohn L."/>
            <person name="Lapalu N."/>
            <person name="Plummer K.M."/>
            <person name="Pradier J.M."/>
            <person name="Quevillon E."/>
            <person name="Sharon A."/>
            <person name="Simon A."/>
            <person name="ten Have A."/>
            <person name="Tudzynski B."/>
            <person name="Tudzynski P."/>
            <person name="Wincker P."/>
            <person name="Andrew M."/>
            <person name="Anthouard V."/>
            <person name="Beever R.E."/>
            <person name="Beffa R."/>
            <person name="Benoit I."/>
            <person name="Bouzid O."/>
            <person name="Brault B."/>
            <person name="Chen Z."/>
            <person name="Choquer M."/>
            <person name="Collemare J."/>
            <person name="Cotton P."/>
            <person name="Danchin E.G."/>
            <person name="Da Silva C."/>
            <person name="Gautier A."/>
            <person name="Giraud C."/>
            <person name="Giraud T."/>
            <person name="Gonzalez C."/>
            <person name="Grossetete S."/>
            <person name="Guldener U."/>
            <person name="Henrissat B."/>
            <person name="Howlett B.J."/>
            <person name="Kodira C."/>
            <person name="Kretschmer M."/>
            <person name="Lappartient A."/>
            <person name="Leroch M."/>
            <person name="Levis C."/>
            <person name="Mauceli E."/>
            <person name="Neuveglise C."/>
            <person name="Oeser B."/>
            <person name="Pearson M."/>
            <person name="Poulain J."/>
            <person name="Poussereau N."/>
            <person name="Quesneville H."/>
            <person name="Rascle C."/>
            <person name="Schumacher J."/>
            <person name="Segurens B."/>
            <person name="Sexton A."/>
            <person name="Silva E."/>
            <person name="Sirven C."/>
            <person name="Soanes D.M."/>
            <person name="Talbot N.J."/>
            <person name="Templeton M."/>
            <person name="Yandava C."/>
            <person name="Yarden O."/>
            <person name="Zeng Q."/>
            <person name="Rollins J.A."/>
            <person name="Lebrun M.H."/>
            <person name="Dickman M."/>
        </authorList>
    </citation>
    <scope>NUCLEOTIDE SEQUENCE [LARGE SCALE GENOMIC DNA]</scope>
    <source>
        <strain evidence="2 3">B05.10</strain>
    </source>
</reference>
<dbReference type="KEGG" id="bfu:BCIN_07g02660"/>
<dbReference type="GeneID" id="5439242"/>
<feature type="compositionally biased region" description="Pro residues" evidence="1">
    <location>
        <begin position="176"/>
        <end position="185"/>
    </location>
</feature>
<feature type="region of interest" description="Disordered" evidence="1">
    <location>
        <begin position="117"/>
        <end position="206"/>
    </location>
</feature>
<name>A0A384JMR4_BOTFB</name>
<feature type="region of interest" description="Disordered" evidence="1">
    <location>
        <begin position="1"/>
        <end position="22"/>
    </location>
</feature>
<evidence type="ECO:0000256" key="1">
    <source>
        <dbReference type="SAM" id="MobiDB-lite"/>
    </source>
</evidence>
<dbReference type="AlphaFoldDB" id="A0A384JMR4"/>
<reference evidence="2 3" key="3">
    <citation type="journal article" date="2017" name="Mol. Plant Pathol.">
        <title>A gapless genome sequence of the fungus Botrytis cinerea.</title>
        <authorList>
            <person name="Van Kan J.A."/>
            <person name="Stassen J.H."/>
            <person name="Mosbach A."/>
            <person name="Van Der Lee T.A."/>
            <person name="Faino L."/>
            <person name="Farmer A.D."/>
            <person name="Papasotiriou D.G."/>
            <person name="Zhou S."/>
            <person name="Seidl M.F."/>
            <person name="Cottam E."/>
            <person name="Edel D."/>
            <person name="Hahn M."/>
            <person name="Schwartz D.C."/>
            <person name="Dietrich R.A."/>
            <person name="Widdison S."/>
            <person name="Scalliet G."/>
        </authorList>
    </citation>
    <scope>NUCLEOTIDE SEQUENCE [LARGE SCALE GENOMIC DNA]</scope>
    <source>
        <strain evidence="2 3">B05.10</strain>
    </source>
</reference>
<evidence type="ECO:0000313" key="3">
    <source>
        <dbReference type="Proteomes" id="UP000001798"/>
    </source>
</evidence>
<dbReference type="VEuPathDB" id="FungiDB:Bcin07g02660"/>
<dbReference type="RefSeq" id="XP_001558668.2">
    <property type="nucleotide sequence ID" value="XM_001558618.2"/>
</dbReference>
<feature type="compositionally biased region" description="Pro residues" evidence="1">
    <location>
        <begin position="8"/>
        <end position="18"/>
    </location>
</feature>
<feature type="compositionally biased region" description="Basic and acidic residues" evidence="1">
    <location>
        <begin position="117"/>
        <end position="136"/>
    </location>
</feature>
<proteinExistence type="predicted"/>
<protein>
    <submittedName>
        <fullName evidence="2">Uncharacterized protein</fullName>
    </submittedName>
</protein>
<reference evidence="2 3" key="2">
    <citation type="journal article" date="2012" name="Eukaryot. Cell">
        <title>Genome update of Botrytis cinerea strains B05.10 and T4.</title>
        <authorList>
            <person name="Staats M."/>
            <person name="van Kan J.A."/>
        </authorList>
    </citation>
    <scope>NUCLEOTIDE SEQUENCE [LARGE SCALE GENOMIC DNA]</scope>
    <source>
        <strain evidence="2 3">B05.10</strain>
    </source>
</reference>
<dbReference type="EMBL" id="CP009811">
    <property type="protein sequence ID" value="ATZ51667.1"/>
    <property type="molecule type" value="Genomic_DNA"/>
</dbReference>
<sequence length="206" mass="22376">MMPQLPSFLPPPPPPPAASSPDTFSVTLLESLTKFALGLMNLAPASGKNGRGRKESFIKDASNAKVKDRTQSPKAQTKTITYREGSSLRTSNFKLADRMTFPDPKWVTDRRTSNLIGHDEDAASDHFSENDARSDTEEALEDAASAAKAARKTISIRKIGREQKPSAMQSKSKKTPIPPPPPPQKPTSIKTPRPNQSEKLLKTGSG</sequence>
<feature type="region of interest" description="Disordered" evidence="1">
    <location>
        <begin position="43"/>
        <end position="77"/>
    </location>
</feature>